<evidence type="ECO:0000313" key="3">
    <source>
        <dbReference type="Proteomes" id="UP000221860"/>
    </source>
</evidence>
<dbReference type="EMBL" id="NQWH01000023">
    <property type="protein sequence ID" value="PHP26922.1"/>
    <property type="molecule type" value="Genomic_DNA"/>
</dbReference>
<dbReference type="InterPro" id="IPR016181">
    <property type="entry name" value="Acyl_CoA_acyltransferase"/>
</dbReference>
<keyword evidence="2" id="KW-0808">Transferase</keyword>
<dbReference type="PROSITE" id="PS51186">
    <property type="entry name" value="GNAT"/>
    <property type="match status" value="1"/>
</dbReference>
<dbReference type="SUPFAM" id="SSF55729">
    <property type="entry name" value="Acyl-CoA N-acyltransferases (Nat)"/>
    <property type="match status" value="1"/>
</dbReference>
<dbReference type="AlphaFoldDB" id="A0A2G1ME15"/>
<feature type="domain" description="N-acetyltransferase" evidence="1">
    <location>
        <begin position="21"/>
        <end position="179"/>
    </location>
</feature>
<organism evidence="2 3">
    <name type="scientific">Limimaricola cinnabarinus</name>
    <dbReference type="NCBI Taxonomy" id="1125964"/>
    <lineage>
        <taxon>Bacteria</taxon>
        <taxon>Pseudomonadati</taxon>
        <taxon>Pseudomonadota</taxon>
        <taxon>Alphaproteobacteria</taxon>
        <taxon>Rhodobacterales</taxon>
        <taxon>Paracoccaceae</taxon>
        <taxon>Limimaricola</taxon>
    </lineage>
</organism>
<dbReference type="InterPro" id="IPR051531">
    <property type="entry name" value="N-acetyltransferase"/>
</dbReference>
<sequence>MTDETDPDPSEEAPLLTTARLRLRARVPGDAAELFAEMSDPKVMAWWSRAPFGSESELRARFATRAEGRRAWAITRPGEDRAIGFVVAGERPQGGVSEIGYLLARHAQGQGLAQEAVARVVDHLFAQGQRRICADCDPENAASIALLERLGFRREGRLRAEWHTHMGLRDSLIYGLLATDRAGRA</sequence>
<reference evidence="2 3" key="1">
    <citation type="submission" date="2017-08" db="EMBL/GenBank/DDBJ databases">
        <title>Draft Genome Sequence of Loktanella cinnabarina Strain XM1, Isolated from Coastal Surface Water.</title>
        <authorList>
            <person name="Ma R."/>
            <person name="Wang J."/>
            <person name="Wang Q."/>
            <person name="Ma Z."/>
            <person name="Li J."/>
            <person name="Chen L."/>
        </authorList>
    </citation>
    <scope>NUCLEOTIDE SEQUENCE [LARGE SCALE GENOMIC DNA]</scope>
    <source>
        <strain evidence="2 3">XM1</strain>
    </source>
</reference>
<evidence type="ECO:0000313" key="2">
    <source>
        <dbReference type="EMBL" id="PHP26922.1"/>
    </source>
</evidence>
<dbReference type="RefSeq" id="WP_099277982.1">
    <property type="nucleotide sequence ID" value="NZ_KZ304966.1"/>
</dbReference>
<name>A0A2G1ME15_9RHOB</name>
<dbReference type="Gene3D" id="3.40.630.30">
    <property type="match status" value="1"/>
</dbReference>
<comment type="caution">
    <text evidence="2">The sequence shown here is derived from an EMBL/GenBank/DDBJ whole genome shotgun (WGS) entry which is preliminary data.</text>
</comment>
<accession>A0A2G1ME15</accession>
<evidence type="ECO:0000259" key="1">
    <source>
        <dbReference type="PROSITE" id="PS51186"/>
    </source>
</evidence>
<keyword evidence="3" id="KW-1185">Reference proteome</keyword>
<dbReference type="Pfam" id="PF13302">
    <property type="entry name" value="Acetyltransf_3"/>
    <property type="match status" value="1"/>
</dbReference>
<protein>
    <submittedName>
        <fullName evidence="2">GNAT family N-acetyltransferase</fullName>
    </submittedName>
</protein>
<dbReference type="OrthoDB" id="6293260at2"/>
<dbReference type="Proteomes" id="UP000221860">
    <property type="component" value="Unassembled WGS sequence"/>
</dbReference>
<proteinExistence type="predicted"/>
<gene>
    <name evidence="2" type="ORF">CJ301_13870</name>
</gene>
<dbReference type="GO" id="GO:0016747">
    <property type="term" value="F:acyltransferase activity, transferring groups other than amino-acyl groups"/>
    <property type="evidence" value="ECO:0007669"/>
    <property type="project" value="InterPro"/>
</dbReference>
<dbReference type="PANTHER" id="PTHR43792">
    <property type="entry name" value="GNAT FAMILY, PUTATIVE (AFU_ORTHOLOGUE AFUA_3G00765)-RELATED-RELATED"/>
    <property type="match status" value="1"/>
</dbReference>
<dbReference type="InterPro" id="IPR000182">
    <property type="entry name" value="GNAT_dom"/>
</dbReference>